<evidence type="ECO:0000256" key="9">
    <source>
        <dbReference type="ARBA" id="ARBA00023054"/>
    </source>
</evidence>
<protein>
    <recommendedName>
        <fullName evidence="12">Dynactin subunit 4</fullName>
    </recommendedName>
</protein>
<evidence type="ECO:0000256" key="8">
    <source>
        <dbReference type="ARBA" id="ARBA00022990"/>
    </source>
</evidence>
<keyword evidence="4" id="KW-0963">Cytoplasm</keyword>
<dbReference type="GeneID" id="30035694"/>
<keyword evidence="9" id="KW-0175">Coiled coil</keyword>
<dbReference type="Pfam" id="PF05502">
    <property type="entry name" value="Dynactin_p62"/>
    <property type="match status" value="2"/>
</dbReference>
<keyword evidence="6" id="KW-0597">Phosphoprotein</keyword>
<dbReference type="PANTHER" id="PTHR13034:SF2">
    <property type="entry name" value="DYNACTIN SUBUNIT 4"/>
    <property type="match status" value="1"/>
</dbReference>
<evidence type="ECO:0000256" key="4">
    <source>
        <dbReference type="ARBA" id="ARBA00022490"/>
    </source>
</evidence>
<proteinExistence type="inferred from homology"/>
<dbReference type="PANTHER" id="PTHR13034">
    <property type="entry name" value="DYNACTIN P62 SUBUNIT"/>
    <property type="match status" value="1"/>
</dbReference>
<evidence type="ECO:0000256" key="6">
    <source>
        <dbReference type="ARBA" id="ARBA00022553"/>
    </source>
</evidence>
<dbReference type="EMBL" id="CP014503">
    <property type="protein sequence ID" value="ANB15999.1"/>
    <property type="molecule type" value="Genomic_DNA"/>
</dbReference>
<evidence type="ECO:0000313" key="15">
    <source>
        <dbReference type="Proteomes" id="UP000189580"/>
    </source>
</evidence>
<keyword evidence="8" id="KW-0007">Acetylation</keyword>
<keyword evidence="10" id="KW-0206">Cytoskeleton</keyword>
<dbReference type="OrthoDB" id="283815at2759"/>
<evidence type="ECO:0000256" key="3">
    <source>
        <dbReference type="ARBA" id="ARBA00004657"/>
    </source>
</evidence>
<dbReference type="RefSeq" id="XP_018738476.1">
    <property type="nucleotide sequence ID" value="XM_018880680.1"/>
</dbReference>
<comment type="similarity">
    <text evidence="11">Belongs to the dynactin subunit 4 family.</text>
</comment>
<evidence type="ECO:0000256" key="12">
    <source>
        <dbReference type="ARBA" id="ARBA00034864"/>
    </source>
</evidence>
<dbReference type="Proteomes" id="UP000189580">
    <property type="component" value="Chromosome b"/>
</dbReference>
<evidence type="ECO:0000256" key="11">
    <source>
        <dbReference type="ARBA" id="ARBA00034776"/>
    </source>
</evidence>
<evidence type="ECO:0000256" key="5">
    <source>
        <dbReference type="ARBA" id="ARBA00022499"/>
    </source>
</evidence>
<gene>
    <name evidence="14" type="ORF">AWJ20_3649</name>
</gene>
<comment type="subcellular location">
    <subcellularLocation>
        <location evidence="1">Cytoplasm</location>
        <location evidence="1">Cytoskeleton</location>
        <location evidence="1">Microtubule organizing center</location>
        <location evidence="1">Centrosome</location>
    </subcellularLocation>
    <subcellularLocation>
        <location evidence="2">Cytoplasm</location>
        <location evidence="2">Cytoskeleton</location>
        <location evidence="2">Stress fiber</location>
    </subcellularLocation>
    <subcellularLocation>
        <location evidence="3">Cytoplasm</location>
        <location evidence="3">Myofibril</location>
    </subcellularLocation>
</comment>
<evidence type="ECO:0000256" key="13">
    <source>
        <dbReference type="ARBA" id="ARBA00093507"/>
    </source>
</evidence>
<reference evidence="14 15" key="1">
    <citation type="submission" date="2016-02" db="EMBL/GenBank/DDBJ databases">
        <title>Complete genome sequence and transcriptome regulation of the pentose utilising yeast Sugiyamaella lignohabitans.</title>
        <authorList>
            <person name="Bellasio M."/>
            <person name="Peymann A."/>
            <person name="Valli M."/>
            <person name="Sipitzky M."/>
            <person name="Graf A."/>
            <person name="Sauer M."/>
            <person name="Marx H."/>
            <person name="Mattanovich D."/>
        </authorList>
    </citation>
    <scope>NUCLEOTIDE SEQUENCE [LARGE SCALE GENOMIC DNA]</scope>
    <source>
        <strain evidence="14 15">CBS 10342</strain>
    </source>
</reference>
<keyword evidence="5" id="KW-1017">Isopeptide bond</keyword>
<keyword evidence="7" id="KW-0832">Ubl conjugation</keyword>
<keyword evidence="15" id="KW-1185">Reference proteome</keyword>
<comment type="subunit">
    <text evidence="13">Subunit of dynactin, a multiprotein complex part of a tripartite complex with dynein and a adapter, such as BICDL1, BICD2 or HOOK3. The dynactin complex is built around ACTR1A/ACTB filament and consists of an actin-related filament composed of a shoulder domain, a pointed end and a barbed end. Its length is defined by its flexible shoulder domain. The soulder is composed of 2 DCTN1 subunits, 4 DCTN2 and 2 DCTN3. The 4 DCNT2 (via N-terminus) bind the ACTR1A filament and act as molecular rulers to determine the length. The pointed end is important for binding dynein-dynactin cargo adapters. Consists of 4 subunits: ACTR10, DCNT4, DCTN5 and DCTN6. The barbed end is composed of a CAPZA1:CAPZB heterodimers, which binds ACTR1A/ACTB filament and dynactin and stabilizes dynactin. Interacts with ATP7B, but not ATP7A, in a copper-dependent manner. Interacts with ANK2; this interaction is required for localization at costameres. Interacts with N4BP2L1.</text>
</comment>
<evidence type="ECO:0000256" key="7">
    <source>
        <dbReference type="ARBA" id="ARBA00022843"/>
    </source>
</evidence>
<dbReference type="AlphaFoldDB" id="A0A170QZ24"/>
<evidence type="ECO:0000256" key="10">
    <source>
        <dbReference type="ARBA" id="ARBA00023212"/>
    </source>
</evidence>
<organism evidence="14 15">
    <name type="scientific">Sugiyamaella lignohabitans</name>
    <dbReference type="NCBI Taxonomy" id="796027"/>
    <lineage>
        <taxon>Eukaryota</taxon>
        <taxon>Fungi</taxon>
        <taxon>Dikarya</taxon>
        <taxon>Ascomycota</taxon>
        <taxon>Saccharomycotina</taxon>
        <taxon>Dipodascomycetes</taxon>
        <taxon>Dipodascales</taxon>
        <taxon>Trichomonascaceae</taxon>
        <taxon>Sugiyamaella</taxon>
    </lineage>
</organism>
<dbReference type="InterPro" id="IPR008603">
    <property type="entry name" value="DCTN4"/>
</dbReference>
<sequence>MSPPEWRSKVRIFCACQVLQENPAPNNTDESDAPYGHIPSTLMKPWALHKLEYLYFCDHCKSTKCKQCVTQEVISRFCPSCLYEVTESSARASSNKCLRNCLQCPECGSSVVASSEGDTYKLNCNYCSWKNDPKLKLNKKVAIGLQVFNLYKENEGSYSRFEQIRGSVNSSLPKPVTSSLTTFRMNTNTKQHFEPFPEPIIRVIGSTDAHEIVLPKLVELRGKTSKRCKVCRRSLTKPDPRPSSIKFRNKSLAFNFLPSLFIEKPKNVPSIQNPLVTSSITSGQTFMLTITNSLPSKIQLNISTSQSLVTLIAPQVEIGPNSDSWDEESLIQAVPFSHISRQTNVTRRVFMEKERPNPSSTMSGIHDKGPNWVTVPIEISTLNGNIDTSLDIPLFLSISYEESVDEVEHVTKPSSSKLVRIGVWYVLTIHGLDGIIANNPEDL</sequence>
<evidence type="ECO:0000256" key="1">
    <source>
        <dbReference type="ARBA" id="ARBA00004300"/>
    </source>
</evidence>
<evidence type="ECO:0000313" key="14">
    <source>
        <dbReference type="EMBL" id="ANB15999.1"/>
    </source>
</evidence>
<dbReference type="GO" id="GO:0005869">
    <property type="term" value="C:dynactin complex"/>
    <property type="evidence" value="ECO:0007669"/>
    <property type="project" value="InterPro"/>
</dbReference>
<evidence type="ECO:0000256" key="2">
    <source>
        <dbReference type="ARBA" id="ARBA00004529"/>
    </source>
</evidence>
<dbReference type="KEGG" id="slb:AWJ20_3649"/>
<name>A0A170QZ24_9ASCO</name>
<dbReference type="GO" id="GO:0001725">
    <property type="term" value="C:stress fiber"/>
    <property type="evidence" value="ECO:0007669"/>
    <property type="project" value="UniProtKB-SubCell"/>
</dbReference>
<accession>A0A170QZ24</accession>